<dbReference type="InterPro" id="IPR009038">
    <property type="entry name" value="GOLD_dom"/>
</dbReference>
<name>A0A0S4KJL3_BODSA</name>
<dbReference type="OMA" id="DCKGLNY"/>
<dbReference type="Proteomes" id="UP000051952">
    <property type="component" value="Unassembled WGS sequence"/>
</dbReference>
<dbReference type="InterPro" id="IPR001251">
    <property type="entry name" value="CRAL-TRIO_dom"/>
</dbReference>
<dbReference type="VEuPathDB" id="TriTrypDB:BSAL_13200"/>
<dbReference type="GO" id="GO:0005737">
    <property type="term" value="C:cytoplasm"/>
    <property type="evidence" value="ECO:0007669"/>
    <property type="project" value="TreeGrafter"/>
</dbReference>
<proteinExistence type="predicted"/>
<dbReference type="InterPro" id="IPR051064">
    <property type="entry name" value="SEC14/CRAL-TRIO_domain"/>
</dbReference>
<evidence type="ECO:0000259" key="2">
    <source>
        <dbReference type="PROSITE" id="PS50866"/>
    </source>
</evidence>
<dbReference type="PROSITE" id="PS50866">
    <property type="entry name" value="GOLD"/>
    <property type="match status" value="1"/>
</dbReference>
<evidence type="ECO:0000313" key="4">
    <source>
        <dbReference type="Proteomes" id="UP000051952"/>
    </source>
</evidence>
<dbReference type="SUPFAM" id="SSF101576">
    <property type="entry name" value="Supernatant protein factor (SPF), C-terminal domain"/>
    <property type="match status" value="1"/>
</dbReference>
<dbReference type="SUPFAM" id="SSF46938">
    <property type="entry name" value="CRAL/TRIO N-terminal domain"/>
    <property type="match status" value="1"/>
</dbReference>
<dbReference type="AlphaFoldDB" id="A0A0S4KJL3"/>
<dbReference type="EMBL" id="CYKH01001608">
    <property type="protein sequence ID" value="CUI14728.1"/>
    <property type="molecule type" value="Genomic_DNA"/>
</dbReference>
<dbReference type="InterPro" id="IPR036598">
    <property type="entry name" value="GOLD_dom_sf"/>
</dbReference>
<accession>A0A0S4KJL3</accession>
<feature type="domain" description="GOLD" evidence="2">
    <location>
        <begin position="340"/>
        <end position="456"/>
    </location>
</feature>
<dbReference type="InterPro" id="IPR036273">
    <property type="entry name" value="CRAL/TRIO_N_dom_sf"/>
</dbReference>
<evidence type="ECO:0000313" key="3">
    <source>
        <dbReference type="EMBL" id="CUI14728.1"/>
    </source>
</evidence>
<dbReference type="PANTHER" id="PTHR23324">
    <property type="entry name" value="SEC14 RELATED PROTEIN"/>
    <property type="match status" value="1"/>
</dbReference>
<feature type="non-terminal residue" evidence="3">
    <location>
        <position position="458"/>
    </location>
</feature>
<dbReference type="SMART" id="SM00516">
    <property type="entry name" value="SEC14"/>
    <property type="match status" value="1"/>
</dbReference>
<reference evidence="4" key="1">
    <citation type="submission" date="2015-09" db="EMBL/GenBank/DDBJ databases">
        <authorList>
            <consortium name="Pathogen Informatics"/>
        </authorList>
    </citation>
    <scope>NUCLEOTIDE SEQUENCE [LARGE SCALE GENOMIC DNA]</scope>
    <source>
        <strain evidence="4">Lake Konstanz</strain>
    </source>
</reference>
<dbReference type="SUPFAM" id="SSF52087">
    <property type="entry name" value="CRAL/TRIO domain"/>
    <property type="match status" value="1"/>
</dbReference>
<dbReference type="CDD" id="cd00170">
    <property type="entry name" value="SEC14"/>
    <property type="match status" value="1"/>
</dbReference>
<dbReference type="Pfam" id="PF00650">
    <property type="entry name" value="CRAL_TRIO"/>
    <property type="match status" value="1"/>
</dbReference>
<gene>
    <name evidence="3" type="ORF">BSAL_13200</name>
</gene>
<evidence type="ECO:0000259" key="1">
    <source>
        <dbReference type="PROSITE" id="PS50191"/>
    </source>
</evidence>
<organism evidence="3 4">
    <name type="scientific">Bodo saltans</name>
    <name type="common">Flagellated protozoan</name>
    <dbReference type="NCBI Taxonomy" id="75058"/>
    <lineage>
        <taxon>Eukaryota</taxon>
        <taxon>Discoba</taxon>
        <taxon>Euglenozoa</taxon>
        <taxon>Kinetoplastea</taxon>
        <taxon>Metakinetoplastina</taxon>
        <taxon>Eubodonida</taxon>
        <taxon>Bodonidae</taxon>
        <taxon>Bodo</taxon>
    </lineage>
</organism>
<dbReference type="InterPro" id="IPR036865">
    <property type="entry name" value="CRAL-TRIO_dom_sf"/>
</dbReference>
<dbReference type="Gene3D" id="3.40.525.10">
    <property type="entry name" value="CRAL-TRIO lipid binding domain"/>
    <property type="match status" value="1"/>
</dbReference>
<keyword evidence="4" id="KW-1185">Reference proteome</keyword>
<dbReference type="Gene3D" id="2.60.120.680">
    <property type="entry name" value="GOLD domain"/>
    <property type="match status" value="1"/>
</dbReference>
<dbReference type="PANTHER" id="PTHR23324:SF83">
    <property type="entry name" value="SEC14-LIKE PROTEIN 2"/>
    <property type="match status" value="1"/>
</dbReference>
<feature type="domain" description="CRAL-TRIO" evidence="1">
    <location>
        <begin position="123"/>
        <end position="313"/>
    </location>
</feature>
<sequence length="458" mass="51299">MDTVSESQEKLITQFLVELRQHYTDAATGAVQLPRPWSIVDDIDVRILAYKFLTARKWKISDALKMATSTATWRAEHRIDSLSLFPPAFRAYGYDFNDVAERLGEDIIGPKRADVHNDWFGTAGRIIEPVYKSGFQYWDKTGHPVLVMFFGQCNVRGLFKKFQQLASVGEKPTHAAVKYHTFENEIAAALTKYRDAVNRALPEGHPDKVDRRILGVTCIIDCGGLSYGHLWNPILDILKSEFAIDAAHYPEGLHRVIVTNCPTMIKFAYTIVKSALDPRVQQKITFCSAGKETEETMRLIMDVAYLPKFLGGEWVCPDGSYWGADVDADGAANGGDDGNSDAVTEDINVCAGKTHIKEYLLSQGEEVSWEFASTTGHDIRFQARFFSSTSANYSPQLCTDTNANDRKLDDGFLVFEQKLKDGADRFVATGTGVLRLTWDNTSSWFKGKKVQMRIIKSA</sequence>
<protein>
    <submittedName>
        <fullName evidence="3">Mitochondrial carrier protein, putative</fullName>
    </submittedName>
</protein>
<dbReference type="OrthoDB" id="1434354at2759"/>
<dbReference type="PROSITE" id="PS50191">
    <property type="entry name" value="CRAL_TRIO"/>
    <property type="match status" value="1"/>
</dbReference>